<gene>
    <name evidence="1" type="ORF">D0Z00_004455</name>
</gene>
<name>A0ACB6UYF1_9ASCO</name>
<protein>
    <submittedName>
        <fullName evidence="1">Uncharacterized protein</fullName>
    </submittedName>
</protein>
<keyword evidence="2" id="KW-1185">Reference proteome</keyword>
<organism evidence="1 2">
    <name type="scientific">Geotrichum galactomycetum</name>
    <dbReference type="NCBI Taxonomy" id="27317"/>
    <lineage>
        <taxon>Eukaryota</taxon>
        <taxon>Fungi</taxon>
        <taxon>Dikarya</taxon>
        <taxon>Ascomycota</taxon>
        <taxon>Saccharomycotina</taxon>
        <taxon>Dipodascomycetes</taxon>
        <taxon>Dipodascales</taxon>
        <taxon>Dipodascaceae</taxon>
        <taxon>Geotrichum</taxon>
    </lineage>
</organism>
<accession>A0ACB6UYF1</accession>
<dbReference type="EMBL" id="QVQA01000338">
    <property type="protein sequence ID" value="KAF5092702.1"/>
    <property type="molecule type" value="Genomic_DNA"/>
</dbReference>
<proteinExistence type="predicted"/>
<evidence type="ECO:0000313" key="1">
    <source>
        <dbReference type="EMBL" id="KAF5092702.1"/>
    </source>
</evidence>
<dbReference type="Proteomes" id="UP000744676">
    <property type="component" value="Unassembled WGS sequence"/>
</dbReference>
<comment type="caution">
    <text evidence="1">The sequence shown here is derived from an EMBL/GenBank/DDBJ whole genome shotgun (WGS) entry which is preliminary data.</text>
</comment>
<sequence>MVHFNFVLSTALLASLAAAWNPSNSYAPTDIQCPSNPNFLTAASNDVSKDEADWVEARHNVTNPKLIEFLNRMNLSNFDAESFLANSSLNIGLAFSGGGYRAMLCGAGQFAALDERTTNSTGDGHLGGLLQASTYLAGLSGGNWLVNSIVLNNFTSVQAL</sequence>
<reference evidence="1 2" key="1">
    <citation type="journal article" date="2020" name="Front. Microbiol.">
        <title>Phenotypic and Genetic Characterization of the Cheese Ripening Yeast Geotrichum candidum.</title>
        <authorList>
            <person name="Perkins V."/>
            <person name="Vignola S."/>
            <person name="Lessard M.H."/>
            <person name="Plante P.L."/>
            <person name="Corbeil J."/>
            <person name="Dugat-Bony E."/>
            <person name="Frenette M."/>
            <person name="Labrie S."/>
        </authorList>
    </citation>
    <scope>NUCLEOTIDE SEQUENCE [LARGE SCALE GENOMIC DNA]</scope>
    <source>
        <strain evidence="1 2">LMA-1147</strain>
    </source>
</reference>
<feature type="non-terminal residue" evidence="1">
    <location>
        <position position="160"/>
    </location>
</feature>
<evidence type="ECO:0000313" key="2">
    <source>
        <dbReference type="Proteomes" id="UP000744676"/>
    </source>
</evidence>